<organism evidence="2 3">
    <name type="scientific">Edaphochlamys debaryana</name>
    <dbReference type="NCBI Taxonomy" id="47281"/>
    <lineage>
        <taxon>Eukaryota</taxon>
        <taxon>Viridiplantae</taxon>
        <taxon>Chlorophyta</taxon>
        <taxon>core chlorophytes</taxon>
        <taxon>Chlorophyceae</taxon>
        <taxon>CS clade</taxon>
        <taxon>Chlamydomonadales</taxon>
        <taxon>Chlamydomonadales incertae sedis</taxon>
        <taxon>Edaphochlamys</taxon>
    </lineage>
</organism>
<dbReference type="EMBL" id="JAEHOE010000093">
    <property type="protein sequence ID" value="KAG2487727.1"/>
    <property type="molecule type" value="Genomic_DNA"/>
</dbReference>
<gene>
    <name evidence="2" type="ORF">HYH03_013726</name>
</gene>
<sequence length="207" mass="21194">MLLVPAPAAGQLSPPRPPPMPVGRSCPGMPYDCMTLQTSYAIDNATFTYSAGGLGACSGNLSGPPVMTYCQQGPPAKPWDKSAWCSTNVRNNVTATVWFDQALWAWEVGVFVVDCQPTTKSTAQSNAPQSEASKPAPTKPTAQPTAAEPAPAIASSTESPAPEPTSFTSPSAAITAEPTPAVACSSKPRSAKSAASVTTAKTPSAQP</sequence>
<name>A0A835XMS4_9CHLO</name>
<proteinExistence type="predicted"/>
<feature type="compositionally biased region" description="Polar residues" evidence="1">
    <location>
        <begin position="120"/>
        <end position="130"/>
    </location>
</feature>
<evidence type="ECO:0000313" key="2">
    <source>
        <dbReference type="EMBL" id="KAG2487727.1"/>
    </source>
</evidence>
<evidence type="ECO:0000256" key="1">
    <source>
        <dbReference type="SAM" id="MobiDB-lite"/>
    </source>
</evidence>
<feature type="region of interest" description="Disordered" evidence="1">
    <location>
        <begin position="120"/>
        <end position="207"/>
    </location>
</feature>
<evidence type="ECO:0000313" key="3">
    <source>
        <dbReference type="Proteomes" id="UP000612055"/>
    </source>
</evidence>
<accession>A0A835XMS4</accession>
<reference evidence="2" key="1">
    <citation type="journal article" date="2020" name="bioRxiv">
        <title>Comparative genomics of Chlamydomonas.</title>
        <authorList>
            <person name="Craig R.J."/>
            <person name="Hasan A.R."/>
            <person name="Ness R.W."/>
            <person name="Keightley P.D."/>
        </authorList>
    </citation>
    <scope>NUCLEOTIDE SEQUENCE</scope>
    <source>
        <strain evidence="2">CCAP 11/70</strain>
    </source>
</reference>
<dbReference type="AlphaFoldDB" id="A0A835XMS4"/>
<dbReference type="OrthoDB" id="552237at2759"/>
<protein>
    <submittedName>
        <fullName evidence="2">Uncharacterized protein</fullName>
    </submittedName>
</protein>
<dbReference type="Proteomes" id="UP000612055">
    <property type="component" value="Unassembled WGS sequence"/>
</dbReference>
<feature type="region of interest" description="Disordered" evidence="1">
    <location>
        <begin position="1"/>
        <end position="21"/>
    </location>
</feature>
<feature type="compositionally biased region" description="Low complexity" evidence="1">
    <location>
        <begin position="131"/>
        <end position="173"/>
    </location>
</feature>
<feature type="compositionally biased region" description="Low complexity" evidence="1">
    <location>
        <begin position="183"/>
        <end position="207"/>
    </location>
</feature>
<comment type="caution">
    <text evidence="2">The sequence shown here is derived from an EMBL/GenBank/DDBJ whole genome shotgun (WGS) entry which is preliminary data.</text>
</comment>
<keyword evidence="3" id="KW-1185">Reference proteome</keyword>